<comment type="subcellular location">
    <subcellularLocation>
        <location evidence="10">Cell membrane</location>
        <topology evidence="10">Peripheral membrane protein</topology>
    </subcellularLocation>
    <subcellularLocation>
        <location evidence="2">Membrane</location>
        <topology evidence="2">Peripheral membrane protein</topology>
    </subcellularLocation>
</comment>
<accession>A0A2M9XZA1</accession>
<evidence type="ECO:0000256" key="4">
    <source>
        <dbReference type="ARBA" id="ARBA00022448"/>
    </source>
</evidence>
<dbReference type="EMBL" id="RQFP01000001">
    <property type="protein sequence ID" value="TGK96847.1"/>
    <property type="molecule type" value="Genomic_DNA"/>
</dbReference>
<evidence type="ECO:0000256" key="9">
    <source>
        <dbReference type="ARBA" id="ARBA00023310"/>
    </source>
</evidence>
<dbReference type="Gene3D" id="1.10.287.80">
    <property type="entry name" value="ATP synthase, gamma subunit, helix hairpin domain"/>
    <property type="match status" value="1"/>
</dbReference>
<name>A0A2M9XZA1_9LEPT</name>
<dbReference type="InterPro" id="IPR035968">
    <property type="entry name" value="ATP_synth_F1_ATPase_gsu"/>
</dbReference>
<gene>
    <name evidence="10 11" type="primary">atpG</name>
    <name evidence="11" type="ORF">EHQ30_09725</name>
</gene>
<keyword evidence="9 10" id="KW-0066">ATP synthesis</keyword>
<keyword evidence="6 10" id="KW-0406">Ion transport</keyword>
<evidence type="ECO:0000256" key="1">
    <source>
        <dbReference type="ARBA" id="ARBA00003456"/>
    </source>
</evidence>
<dbReference type="FunFam" id="3.40.1380.10:FF:000006">
    <property type="entry name" value="ATP synthase gamma chain"/>
    <property type="match status" value="1"/>
</dbReference>
<keyword evidence="10" id="KW-1003">Cell membrane</keyword>
<dbReference type="CDD" id="cd12151">
    <property type="entry name" value="F1-ATPase_gamma"/>
    <property type="match status" value="1"/>
</dbReference>
<protein>
    <recommendedName>
        <fullName evidence="10">ATP synthase gamma chain</fullName>
    </recommendedName>
    <alternativeName>
        <fullName evidence="10">ATP synthase F1 sector gamma subunit</fullName>
    </alternativeName>
    <alternativeName>
        <fullName evidence="10">F-ATPase gamma subunit</fullName>
    </alternativeName>
</protein>
<comment type="function">
    <text evidence="1 10">Produces ATP from ADP in the presence of a proton gradient across the membrane. The gamma chain is believed to be important in regulating ATPase activity and the flow of protons through the CF(0) complex.</text>
</comment>
<dbReference type="SUPFAM" id="SSF52943">
    <property type="entry name" value="ATP synthase (F1-ATPase), gamma subunit"/>
    <property type="match status" value="1"/>
</dbReference>
<organism evidence="11 12">
    <name type="scientific">Leptospira brenneri</name>
    <dbReference type="NCBI Taxonomy" id="2023182"/>
    <lineage>
        <taxon>Bacteria</taxon>
        <taxon>Pseudomonadati</taxon>
        <taxon>Spirochaetota</taxon>
        <taxon>Spirochaetia</taxon>
        <taxon>Leptospirales</taxon>
        <taxon>Leptospiraceae</taxon>
        <taxon>Leptospira</taxon>
    </lineage>
</organism>
<dbReference type="GO" id="GO:0045259">
    <property type="term" value="C:proton-transporting ATP synthase complex"/>
    <property type="evidence" value="ECO:0007669"/>
    <property type="project" value="UniProtKB-KW"/>
</dbReference>
<dbReference type="NCBIfam" id="NF009960">
    <property type="entry name" value="PRK13427.1"/>
    <property type="match status" value="1"/>
</dbReference>
<dbReference type="Gene3D" id="3.40.1380.10">
    <property type="match status" value="1"/>
</dbReference>
<dbReference type="Proteomes" id="UP000297891">
    <property type="component" value="Unassembled WGS sequence"/>
</dbReference>
<evidence type="ECO:0000256" key="5">
    <source>
        <dbReference type="ARBA" id="ARBA00022781"/>
    </source>
</evidence>
<evidence type="ECO:0000256" key="6">
    <source>
        <dbReference type="ARBA" id="ARBA00023065"/>
    </source>
</evidence>
<dbReference type="HAMAP" id="MF_00815">
    <property type="entry name" value="ATP_synth_gamma_bact"/>
    <property type="match status" value="1"/>
</dbReference>
<keyword evidence="12" id="KW-1185">Reference proteome</keyword>
<dbReference type="RefSeq" id="WP_100791288.1">
    <property type="nucleotide sequence ID" value="NZ_NPDQ01000006.1"/>
</dbReference>
<dbReference type="PROSITE" id="PS00153">
    <property type="entry name" value="ATPASE_GAMMA"/>
    <property type="match status" value="1"/>
</dbReference>
<dbReference type="InterPro" id="IPR023632">
    <property type="entry name" value="ATP_synth_F1_gsu_CS"/>
</dbReference>
<evidence type="ECO:0000313" key="11">
    <source>
        <dbReference type="EMBL" id="TGK96847.1"/>
    </source>
</evidence>
<evidence type="ECO:0000256" key="2">
    <source>
        <dbReference type="ARBA" id="ARBA00004170"/>
    </source>
</evidence>
<evidence type="ECO:0000256" key="8">
    <source>
        <dbReference type="ARBA" id="ARBA00023196"/>
    </source>
</evidence>
<keyword evidence="5 10" id="KW-0375">Hydrogen ion transport</keyword>
<keyword evidence="8 10" id="KW-0139">CF(1)</keyword>
<evidence type="ECO:0000256" key="7">
    <source>
        <dbReference type="ARBA" id="ARBA00023136"/>
    </source>
</evidence>
<dbReference type="Pfam" id="PF00231">
    <property type="entry name" value="ATP-synt"/>
    <property type="match status" value="1"/>
</dbReference>
<proteinExistence type="inferred from homology"/>
<sequence length="289" mass="31690">MATPREIKKRINSVKNTRKITRTMEMVSTAKAKKATNKVNAAKPYADLTRELVSSLSSLAGIIHSPYLRKPDKIRKVAILAIAANRGLCGGFNSNLLRMVKNRIEELKSKGVEVEVHAAGKKAIAFFKFAKVDLVTTHTNIDDKAGSKEANELASYFMERFANESVDSVEIISTHYYSAATQKPEITTVLPLQMEEAGSKGSSGPEVLYEPDPKTILENLLPMVIKTTFVKIILESVASEHIARRVAMKAATDAAGEMIKLLTRGYNRVRQAKITQEISEIVGGAEAIS</sequence>
<dbReference type="GO" id="GO:0005524">
    <property type="term" value="F:ATP binding"/>
    <property type="evidence" value="ECO:0007669"/>
    <property type="project" value="UniProtKB-UniRule"/>
</dbReference>
<dbReference type="GO" id="GO:0046933">
    <property type="term" value="F:proton-transporting ATP synthase activity, rotational mechanism"/>
    <property type="evidence" value="ECO:0007669"/>
    <property type="project" value="UniProtKB-UniRule"/>
</dbReference>
<comment type="subunit">
    <text evidence="10">F-type ATPases have 2 components, CF(1) - the catalytic core - and CF(0) - the membrane proton channel. CF(1) has five subunits: alpha(3), beta(3), gamma(1), delta(1), epsilon(1). CF(0) has three main subunits: a, b and c.</text>
</comment>
<dbReference type="PANTHER" id="PTHR11693:SF22">
    <property type="entry name" value="ATP SYNTHASE SUBUNIT GAMMA, MITOCHONDRIAL"/>
    <property type="match status" value="1"/>
</dbReference>
<dbReference type="PANTHER" id="PTHR11693">
    <property type="entry name" value="ATP SYNTHASE GAMMA CHAIN"/>
    <property type="match status" value="1"/>
</dbReference>
<dbReference type="PRINTS" id="PR00126">
    <property type="entry name" value="ATPASEGAMMA"/>
</dbReference>
<dbReference type="AlphaFoldDB" id="A0A2M9XZA1"/>
<keyword evidence="7 10" id="KW-0472">Membrane</keyword>
<dbReference type="InterPro" id="IPR000131">
    <property type="entry name" value="ATP_synth_F1_gsu"/>
</dbReference>
<evidence type="ECO:0000256" key="10">
    <source>
        <dbReference type="HAMAP-Rule" id="MF_00815"/>
    </source>
</evidence>
<dbReference type="NCBIfam" id="TIGR01146">
    <property type="entry name" value="ATPsyn_F1gamma"/>
    <property type="match status" value="1"/>
</dbReference>
<keyword evidence="4 10" id="KW-0813">Transport</keyword>
<comment type="similarity">
    <text evidence="3 10">Belongs to the ATPase gamma chain family.</text>
</comment>
<comment type="caution">
    <text evidence="11">The sequence shown here is derived from an EMBL/GenBank/DDBJ whole genome shotgun (WGS) entry which is preliminary data.</text>
</comment>
<evidence type="ECO:0000313" key="12">
    <source>
        <dbReference type="Proteomes" id="UP000297891"/>
    </source>
</evidence>
<dbReference type="OrthoDB" id="9812769at2"/>
<evidence type="ECO:0000256" key="3">
    <source>
        <dbReference type="ARBA" id="ARBA00007681"/>
    </source>
</evidence>
<dbReference type="GO" id="GO:0042777">
    <property type="term" value="P:proton motive force-driven plasma membrane ATP synthesis"/>
    <property type="evidence" value="ECO:0007669"/>
    <property type="project" value="UniProtKB-UniRule"/>
</dbReference>
<reference evidence="11" key="1">
    <citation type="journal article" date="2019" name="PLoS Negl. Trop. Dis.">
        <title>Revisiting the worldwide diversity of Leptospira species in the environment.</title>
        <authorList>
            <person name="Vincent A.T."/>
            <person name="Schiettekatte O."/>
            <person name="Bourhy P."/>
            <person name="Veyrier F.J."/>
            <person name="Picardeau M."/>
        </authorList>
    </citation>
    <scope>NUCLEOTIDE SEQUENCE [LARGE SCALE GENOMIC DNA]</scope>
    <source>
        <strain evidence="11">201800277</strain>
    </source>
</reference>
<dbReference type="GO" id="GO:0005886">
    <property type="term" value="C:plasma membrane"/>
    <property type="evidence" value="ECO:0007669"/>
    <property type="project" value="UniProtKB-SubCell"/>
</dbReference>